<sequence length="165" mass="19315">MFKKILKLKTLIFLITIIFISNCAYLNQVKTLKNLQYEVESFQYRSFDLSGVNFELNMKVFNPNKVDVTFERIVYRIFFESKKIGEGYSEKEYILKKNSSGVYSTNLKIKYSILSSDLIEKLKEGKLILDIEGELEVKTKFGKNSFPFKLKKDISKEVDFLKIGK</sequence>
<protein>
    <recommendedName>
        <fullName evidence="1">Water stress and hypersensitive response domain-containing protein</fullName>
    </recommendedName>
</protein>
<dbReference type="InterPro" id="IPR013990">
    <property type="entry name" value="WHy-dom"/>
</dbReference>
<reference evidence="2" key="1">
    <citation type="journal article" date="2020" name="mSystems">
        <title>Genome- and Community-Level Interaction Insights into Carbon Utilization and Element Cycling Functions of Hydrothermarchaeota in Hydrothermal Sediment.</title>
        <authorList>
            <person name="Zhou Z."/>
            <person name="Liu Y."/>
            <person name="Xu W."/>
            <person name="Pan J."/>
            <person name="Luo Z.H."/>
            <person name="Li M."/>
        </authorList>
    </citation>
    <scope>NUCLEOTIDE SEQUENCE [LARGE SCALE GENOMIC DNA]</scope>
    <source>
        <strain evidence="2">SpSt-464</strain>
    </source>
</reference>
<feature type="domain" description="Water stress and hypersensitive response" evidence="1">
    <location>
        <begin position="37"/>
        <end position="154"/>
    </location>
</feature>
<gene>
    <name evidence="2" type="ORF">ENS15_01550</name>
</gene>
<name>A0A7C3J5L0_UNCW3</name>
<comment type="caution">
    <text evidence="2">The sequence shown here is derived from an EMBL/GenBank/DDBJ whole genome shotgun (WGS) entry which is preliminary data.</text>
</comment>
<evidence type="ECO:0000313" key="2">
    <source>
        <dbReference type="EMBL" id="HFK23331.1"/>
    </source>
</evidence>
<dbReference type="Pfam" id="PF03168">
    <property type="entry name" value="LEA_2"/>
    <property type="match status" value="1"/>
</dbReference>
<dbReference type="Gene3D" id="2.60.40.1820">
    <property type="match status" value="1"/>
</dbReference>
<dbReference type="InterPro" id="IPR004864">
    <property type="entry name" value="LEA_2"/>
</dbReference>
<dbReference type="EMBL" id="DSTT01000002">
    <property type="protein sequence ID" value="HFK23331.1"/>
    <property type="molecule type" value="Genomic_DNA"/>
</dbReference>
<dbReference type="AlphaFoldDB" id="A0A7C3J5L0"/>
<evidence type="ECO:0000259" key="1">
    <source>
        <dbReference type="SMART" id="SM00769"/>
    </source>
</evidence>
<organism evidence="2">
    <name type="scientific">candidate division WOR-3 bacterium</name>
    <dbReference type="NCBI Taxonomy" id="2052148"/>
    <lineage>
        <taxon>Bacteria</taxon>
        <taxon>Bacteria division WOR-3</taxon>
    </lineage>
</organism>
<accession>A0A7C3J5L0</accession>
<dbReference type="SUPFAM" id="SSF117070">
    <property type="entry name" value="LEA14-like"/>
    <property type="match status" value="1"/>
</dbReference>
<dbReference type="SMART" id="SM00769">
    <property type="entry name" value="WHy"/>
    <property type="match status" value="1"/>
</dbReference>
<proteinExistence type="predicted"/>
<dbReference type="GO" id="GO:0009269">
    <property type="term" value="P:response to desiccation"/>
    <property type="evidence" value="ECO:0007669"/>
    <property type="project" value="InterPro"/>
</dbReference>